<protein>
    <recommendedName>
        <fullName evidence="6">RING-type domain-containing protein</fullName>
    </recommendedName>
</protein>
<name>A0A2P6NYC0_9EUKA</name>
<evidence type="ECO:0000256" key="2">
    <source>
        <dbReference type="ARBA" id="ARBA00022723"/>
    </source>
</evidence>
<dbReference type="Pfam" id="PF13639">
    <property type="entry name" value="zf-RING_2"/>
    <property type="match status" value="1"/>
</dbReference>
<dbReference type="Proteomes" id="UP000241769">
    <property type="component" value="Unassembled WGS sequence"/>
</dbReference>
<dbReference type="SMART" id="SM00184">
    <property type="entry name" value="RING"/>
    <property type="match status" value="1"/>
</dbReference>
<dbReference type="PANTHER" id="PTHR15710:SF243">
    <property type="entry name" value="E3 UBIQUITIN-PROTEIN LIGASE PRAJA-2 ISOFORM X1"/>
    <property type="match status" value="1"/>
</dbReference>
<accession>A0A2P6NYC0</accession>
<feature type="domain" description="RING-type" evidence="6">
    <location>
        <begin position="110"/>
        <end position="151"/>
    </location>
</feature>
<keyword evidence="1" id="KW-0808">Transferase</keyword>
<dbReference type="InterPro" id="IPR013083">
    <property type="entry name" value="Znf_RING/FYVE/PHD"/>
</dbReference>
<keyword evidence="8" id="KW-1185">Reference proteome</keyword>
<evidence type="ECO:0000256" key="3">
    <source>
        <dbReference type="ARBA" id="ARBA00022771"/>
    </source>
</evidence>
<evidence type="ECO:0000256" key="1">
    <source>
        <dbReference type="ARBA" id="ARBA00022679"/>
    </source>
</evidence>
<dbReference type="PROSITE" id="PS50089">
    <property type="entry name" value="ZF_RING_2"/>
    <property type="match status" value="1"/>
</dbReference>
<dbReference type="OrthoDB" id="8062037at2759"/>
<reference evidence="7 8" key="1">
    <citation type="journal article" date="2018" name="Genome Biol. Evol.">
        <title>Multiple Roots of Fruiting Body Formation in Amoebozoa.</title>
        <authorList>
            <person name="Hillmann F."/>
            <person name="Forbes G."/>
            <person name="Novohradska S."/>
            <person name="Ferling I."/>
            <person name="Riege K."/>
            <person name="Groth M."/>
            <person name="Westermann M."/>
            <person name="Marz M."/>
            <person name="Spaller T."/>
            <person name="Winckler T."/>
            <person name="Schaap P."/>
            <person name="Glockner G."/>
        </authorList>
    </citation>
    <scope>NUCLEOTIDE SEQUENCE [LARGE SCALE GENOMIC DNA]</scope>
    <source>
        <strain evidence="7 8">Jena</strain>
    </source>
</reference>
<gene>
    <name evidence="7" type="ORF">PROFUN_00407</name>
</gene>
<dbReference type="InterPro" id="IPR001841">
    <property type="entry name" value="Znf_RING"/>
</dbReference>
<evidence type="ECO:0000313" key="8">
    <source>
        <dbReference type="Proteomes" id="UP000241769"/>
    </source>
</evidence>
<dbReference type="EMBL" id="MDYQ01000007">
    <property type="protein sequence ID" value="PRP88939.1"/>
    <property type="molecule type" value="Genomic_DNA"/>
</dbReference>
<evidence type="ECO:0000256" key="4">
    <source>
        <dbReference type="ARBA" id="ARBA00022833"/>
    </source>
</evidence>
<evidence type="ECO:0000256" key="5">
    <source>
        <dbReference type="PROSITE-ProRule" id="PRU00175"/>
    </source>
</evidence>
<dbReference type="GO" id="GO:0008270">
    <property type="term" value="F:zinc ion binding"/>
    <property type="evidence" value="ECO:0007669"/>
    <property type="project" value="UniProtKB-KW"/>
</dbReference>
<dbReference type="SUPFAM" id="SSF57850">
    <property type="entry name" value="RING/U-box"/>
    <property type="match status" value="1"/>
</dbReference>
<dbReference type="FunFam" id="3.30.40.10:FF:000022">
    <property type="entry name" value="E3 ubiquitin-protein ligase RING1-like"/>
    <property type="match status" value="1"/>
</dbReference>
<dbReference type="STRING" id="1890364.A0A2P6NYC0"/>
<proteinExistence type="predicted"/>
<comment type="caution">
    <text evidence="7">The sequence shown here is derived from an EMBL/GenBank/DDBJ whole genome shotgun (WGS) entry which is preliminary data.</text>
</comment>
<evidence type="ECO:0000259" key="6">
    <source>
        <dbReference type="PROSITE" id="PS50089"/>
    </source>
</evidence>
<dbReference type="InParanoid" id="A0A2P6NYC0"/>
<sequence length="173" mass="19421">MPYFCHQTLSNLTSLADYFTTLHWNGSSYRSRTSDATVSDEPGIHRLINAGSPTGIFGNPANYAWGPQFDQLLAALFQANGSNGTPPAAESEIENLPTIRIDQSRVGQDCTICQDTFELEDEATELPCSHVFHPTCVVPWLKMHNQCPLCRYELRTDDTAYEARRQTHPQPFQ</sequence>
<keyword evidence="3 5" id="KW-0863">Zinc-finger</keyword>
<dbReference type="AlphaFoldDB" id="A0A2P6NYC0"/>
<organism evidence="7 8">
    <name type="scientific">Planoprotostelium fungivorum</name>
    <dbReference type="NCBI Taxonomy" id="1890364"/>
    <lineage>
        <taxon>Eukaryota</taxon>
        <taxon>Amoebozoa</taxon>
        <taxon>Evosea</taxon>
        <taxon>Variosea</taxon>
        <taxon>Cavosteliida</taxon>
        <taxon>Cavosteliaceae</taxon>
        <taxon>Planoprotostelium</taxon>
    </lineage>
</organism>
<keyword evidence="4" id="KW-0862">Zinc</keyword>
<keyword evidence="2" id="KW-0479">Metal-binding</keyword>
<dbReference type="GO" id="GO:0016567">
    <property type="term" value="P:protein ubiquitination"/>
    <property type="evidence" value="ECO:0007669"/>
    <property type="project" value="TreeGrafter"/>
</dbReference>
<evidence type="ECO:0000313" key="7">
    <source>
        <dbReference type="EMBL" id="PRP88939.1"/>
    </source>
</evidence>
<dbReference type="PANTHER" id="PTHR15710">
    <property type="entry name" value="E3 UBIQUITIN-PROTEIN LIGASE PRAJA"/>
    <property type="match status" value="1"/>
</dbReference>
<dbReference type="GO" id="GO:0061630">
    <property type="term" value="F:ubiquitin protein ligase activity"/>
    <property type="evidence" value="ECO:0007669"/>
    <property type="project" value="TreeGrafter"/>
</dbReference>
<dbReference type="Gene3D" id="3.30.40.10">
    <property type="entry name" value="Zinc/RING finger domain, C3HC4 (zinc finger)"/>
    <property type="match status" value="1"/>
</dbReference>
<dbReference type="GO" id="GO:0005737">
    <property type="term" value="C:cytoplasm"/>
    <property type="evidence" value="ECO:0007669"/>
    <property type="project" value="TreeGrafter"/>
</dbReference>